<dbReference type="Pfam" id="PF11578">
    <property type="entry name" value="DUF3237"/>
    <property type="match status" value="1"/>
</dbReference>
<proteinExistence type="inferred from homology"/>
<evidence type="ECO:0000313" key="3">
    <source>
        <dbReference type="Proteomes" id="UP000198145"/>
    </source>
</evidence>
<dbReference type="EMBL" id="NJBA01000004">
    <property type="protein sequence ID" value="OWP50374.1"/>
    <property type="molecule type" value="Genomic_DNA"/>
</dbReference>
<dbReference type="Proteomes" id="UP000198145">
    <property type="component" value="Unassembled WGS sequence"/>
</dbReference>
<protein>
    <recommendedName>
        <fullName evidence="1">UPF0311 protein CEG18_12570</fullName>
    </recommendedName>
</protein>
<dbReference type="RefSeq" id="WP_017517433.1">
    <property type="nucleotide sequence ID" value="NZ_CP189774.1"/>
</dbReference>
<evidence type="ECO:0000313" key="2">
    <source>
        <dbReference type="EMBL" id="OWP50374.1"/>
    </source>
</evidence>
<dbReference type="STRING" id="46680.GCA_000807755_03730"/>
<evidence type="ECO:0000256" key="1">
    <source>
        <dbReference type="HAMAP-Rule" id="MF_00775"/>
    </source>
</evidence>
<reference evidence="2 3" key="1">
    <citation type="submission" date="2017-06" db="EMBL/GenBank/DDBJ databases">
        <title>Draft genome of Pseudomonas nitroreducens DF05.</title>
        <authorList>
            <person name="Iyer R."/>
        </authorList>
    </citation>
    <scope>NUCLEOTIDE SEQUENCE [LARGE SCALE GENOMIC DNA]</scope>
    <source>
        <strain evidence="2 3">DF05</strain>
    </source>
</reference>
<name>A0A2D0AE76_PSENT</name>
<gene>
    <name evidence="2" type="ORF">CEG18_12570</name>
</gene>
<dbReference type="eggNOG" id="ENOG5032SS8">
    <property type="taxonomic scope" value="Bacteria"/>
</dbReference>
<dbReference type="Gene3D" id="2.40.160.20">
    <property type="match status" value="1"/>
</dbReference>
<organism evidence="2 3">
    <name type="scientific">Pseudomonas nitroreducens</name>
    <dbReference type="NCBI Taxonomy" id="46680"/>
    <lineage>
        <taxon>Bacteria</taxon>
        <taxon>Pseudomonadati</taxon>
        <taxon>Pseudomonadota</taxon>
        <taxon>Gammaproteobacteria</taxon>
        <taxon>Pseudomonadales</taxon>
        <taxon>Pseudomonadaceae</taxon>
        <taxon>Pseudomonas</taxon>
    </lineage>
</organism>
<sequence length="151" mass="16625">MKLEPLMEMNVKASVPVEIGRVPQGQRLISAAGGGTFKGQRLSGEVLPGGGDWILVDGDGGWHLEVRLVLRTDDGARILMQHNGLLVANPKIIHAVSRGDSTEFGDTYFMIQPRFEVGDDRYRWLNHQLAVGEGRLGPGWVEYRLYSLANG</sequence>
<dbReference type="InterPro" id="IPR020915">
    <property type="entry name" value="UPF0311"/>
</dbReference>
<comment type="caution">
    <text evidence="2">The sequence shown here is derived from an EMBL/GenBank/DDBJ whole genome shotgun (WGS) entry which is preliminary data.</text>
</comment>
<comment type="similarity">
    <text evidence="1">Belongs to the UPF0311 family.</text>
</comment>
<accession>A0A2D0AE76</accession>
<dbReference type="PANTHER" id="PTHR37315:SF1">
    <property type="entry name" value="UPF0311 PROTEIN BLR7842"/>
    <property type="match status" value="1"/>
</dbReference>
<dbReference type="AlphaFoldDB" id="A0A2D0AE76"/>
<dbReference type="PANTHER" id="PTHR37315">
    <property type="entry name" value="UPF0311 PROTEIN BLR7842"/>
    <property type="match status" value="1"/>
</dbReference>
<dbReference type="HAMAP" id="MF_00775">
    <property type="entry name" value="UPF0311"/>
    <property type="match status" value="1"/>
</dbReference>